<dbReference type="Proteomes" id="UP001271792">
    <property type="component" value="Unassembled WGS sequence"/>
</dbReference>
<feature type="region of interest" description="Disordered" evidence="2">
    <location>
        <begin position="1"/>
        <end position="44"/>
    </location>
</feature>
<dbReference type="NCBIfam" id="TIGR01353">
    <property type="entry name" value="dGTP_triPase"/>
    <property type="match status" value="1"/>
</dbReference>
<dbReference type="PANTHER" id="PTHR11373">
    <property type="entry name" value="DEOXYNUCLEOSIDE TRIPHOSPHATE TRIPHOSPHOHYDROLASE"/>
    <property type="match status" value="1"/>
</dbReference>
<feature type="domain" description="HD" evidence="3">
    <location>
        <begin position="78"/>
        <end position="262"/>
    </location>
</feature>
<protein>
    <submittedName>
        <fullName evidence="4">DNTP triphosphohydrolase</fullName>
    </submittedName>
</protein>
<dbReference type="Pfam" id="PF01966">
    <property type="entry name" value="HD"/>
    <property type="match status" value="1"/>
</dbReference>
<accession>A0ABU4TT04</accession>
<feature type="compositionally biased region" description="Basic and acidic residues" evidence="2">
    <location>
        <begin position="1"/>
        <end position="14"/>
    </location>
</feature>
<evidence type="ECO:0000256" key="2">
    <source>
        <dbReference type="SAM" id="MobiDB-lite"/>
    </source>
</evidence>
<feature type="compositionally biased region" description="Basic residues" evidence="2">
    <location>
        <begin position="23"/>
        <end position="34"/>
    </location>
</feature>
<organism evidence="4 5">
    <name type="scientific">Lentzea kristufekii</name>
    <dbReference type="NCBI Taxonomy" id="3095430"/>
    <lineage>
        <taxon>Bacteria</taxon>
        <taxon>Bacillati</taxon>
        <taxon>Actinomycetota</taxon>
        <taxon>Actinomycetes</taxon>
        <taxon>Pseudonocardiales</taxon>
        <taxon>Pseudonocardiaceae</taxon>
        <taxon>Lentzea</taxon>
    </lineage>
</organism>
<dbReference type="RefSeq" id="WP_319984930.1">
    <property type="nucleotide sequence ID" value="NZ_JAXAVV010000007.1"/>
</dbReference>
<feature type="compositionally biased region" description="Basic and acidic residues" evidence="2">
    <location>
        <begin position="35"/>
        <end position="44"/>
    </location>
</feature>
<evidence type="ECO:0000259" key="3">
    <source>
        <dbReference type="PROSITE" id="PS51831"/>
    </source>
</evidence>
<dbReference type="InterPro" id="IPR050135">
    <property type="entry name" value="dGTPase-like"/>
</dbReference>
<sequence>MTKDDGHRPEHELVRLTSGDPRRHARLVVPRHARGAQDTRSEARRDRDRILYSVAWRRLGGVTQVVTPFEDMALMHNRLTHSEKVAQVARSIAERLLHDKPARELVVRLGGIDADVVEAAALAHDLGHPPFGHIGEITLDKVARGLLRLPDGFEGNAQTFRTVLLGETRSNDYHGLNLTCATLVAIAKYPWQRDPTLKDDHRAKLRNDANYRRRWRKFSVYRSEKDDFDKAREFIADIEGFLPDTQSLEASIMDVADDITYAIHDLEDFYLAGILDVRAVLDELRLDEDDGLLRKLRDRLGIDYPDYFSEDLFAKAVKVVKEELKASFSAKNDGGVQTVGRARSAGSKLIGKYINSVEISDDVFWTHGPYIALDAEAWHEVQLLKEVTKNFVIKRPDIALLQRGQQRILRELVKYLLRWKNSNADFKRLPRRLRDEITTYAPSGGNTNRCILDYLCTLTDGQCYALYYKLSGSRPAASPMDLFL</sequence>
<name>A0ABU4TT04_9PSEU</name>
<dbReference type="SUPFAM" id="SSF109604">
    <property type="entry name" value="HD-domain/PDEase-like"/>
    <property type="match status" value="1"/>
</dbReference>
<dbReference type="EMBL" id="JAXAVV010000007">
    <property type="protein sequence ID" value="MDX8050956.1"/>
    <property type="molecule type" value="Genomic_DNA"/>
</dbReference>
<keyword evidence="1" id="KW-0378">Hydrolase</keyword>
<dbReference type="InterPro" id="IPR006261">
    <property type="entry name" value="dGTPase"/>
</dbReference>
<dbReference type="InterPro" id="IPR026875">
    <property type="entry name" value="PHydrolase_assoc_dom"/>
</dbReference>
<dbReference type="SMART" id="SM00471">
    <property type="entry name" value="HDc"/>
    <property type="match status" value="1"/>
</dbReference>
<evidence type="ECO:0000256" key="1">
    <source>
        <dbReference type="ARBA" id="ARBA00022801"/>
    </source>
</evidence>
<dbReference type="Gene3D" id="1.10.3210.10">
    <property type="entry name" value="Hypothetical protein af1432"/>
    <property type="match status" value="1"/>
</dbReference>
<comment type="caution">
    <text evidence="4">The sequence shown here is derived from an EMBL/GenBank/DDBJ whole genome shotgun (WGS) entry which is preliminary data.</text>
</comment>
<dbReference type="InterPro" id="IPR003607">
    <property type="entry name" value="HD/PDEase_dom"/>
</dbReference>
<dbReference type="Pfam" id="PF13286">
    <property type="entry name" value="HD_assoc"/>
    <property type="match status" value="1"/>
</dbReference>
<proteinExistence type="predicted"/>
<keyword evidence="5" id="KW-1185">Reference proteome</keyword>
<gene>
    <name evidence="4" type="primary">dgt</name>
    <name evidence="4" type="ORF">SK571_16335</name>
</gene>
<evidence type="ECO:0000313" key="4">
    <source>
        <dbReference type="EMBL" id="MDX8050956.1"/>
    </source>
</evidence>
<reference evidence="4 5" key="1">
    <citation type="submission" date="2023-11" db="EMBL/GenBank/DDBJ databases">
        <title>Lentzea sokolovensis, sp. nov., Lentzea kristufkii, sp. nov., and Lentzea miocenensis, sp. nov., rare actinobacteria from Sokolov Coal Basin, Miocene lacustrine sediment, Czech Republic.</title>
        <authorList>
            <person name="Lara A."/>
            <person name="Kotroba L."/>
            <person name="Nouioui I."/>
            <person name="Neumann-Schaal M."/>
            <person name="Mast Y."/>
            <person name="Chronakova A."/>
        </authorList>
    </citation>
    <scope>NUCLEOTIDE SEQUENCE [LARGE SCALE GENOMIC DNA]</scope>
    <source>
        <strain evidence="4 5">BCCO 10_0798</strain>
    </source>
</reference>
<dbReference type="CDD" id="cd00077">
    <property type="entry name" value="HDc"/>
    <property type="match status" value="1"/>
</dbReference>
<dbReference type="PROSITE" id="PS51831">
    <property type="entry name" value="HD"/>
    <property type="match status" value="1"/>
</dbReference>
<dbReference type="PANTHER" id="PTHR11373:SF32">
    <property type="entry name" value="DEOXYGUANOSINETRIPHOSPHATE TRIPHOSPHOHYDROLASE"/>
    <property type="match status" value="1"/>
</dbReference>
<evidence type="ECO:0000313" key="5">
    <source>
        <dbReference type="Proteomes" id="UP001271792"/>
    </source>
</evidence>
<dbReference type="InterPro" id="IPR006674">
    <property type="entry name" value="HD_domain"/>
</dbReference>